<organism evidence="2 3">
    <name type="scientific">Streptomyces bangladeshensis</name>
    <dbReference type="NCBI Taxonomy" id="295352"/>
    <lineage>
        <taxon>Bacteria</taxon>
        <taxon>Bacillati</taxon>
        <taxon>Actinomycetota</taxon>
        <taxon>Actinomycetes</taxon>
        <taxon>Kitasatosporales</taxon>
        <taxon>Streptomycetaceae</taxon>
        <taxon>Streptomyces</taxon>
    </lineage>
</organism>
<keyword evidence="3" id="KW-1185">Reference proteome</keyword>
<proteinExistence type="predicted"/>
<gene>
    <name evidence="2" type="ORF">GCM10009787_28680</name>
</gene>
<feature type="compositionally biased region" description="Polar residues" evidence="1">
    <location>
        <begin position="61"/>
        <end position="70"/>
    </location>
</feature>
<feature type="region of interest" description="Disordered" evidence="1">
    <location>
        <begin position="1"/>
        <end position="23"/>
    </location>
</feature>
<evidence type="ECO:0000313" key="3">
    <source>
        <dbReference type="Proteomes" id="UP001501391"/>
    </source>
</evidence>
<reference evidence="2 3" key="1">
    <citation type="journal article" date="2019" name="Int. J. Syst. Evol. Microbiol.">
        <title>The Global Catalogue of Microorganisms (GCM) 10K type strain sequencing project: providing services to taxonomists for standard genome sequencing and annotation.</title>
        <authorList>
            <consortium name="The Broad Institute Genomics Platform"/>
            <consortium name="The Broad Institute Genome Sequencing Center for Infectious Disease"/>
            <person name="Wu L."/>
            <person name="Ma J."/>
        </authorList>
    </citation>
    <scope>NUCLEOTIDE SEQUENCE [LARGE SCALE GENOMIC DNA]</scope>
    <source>
        <strain evidence="2 3">JCM 14924</strain>
    </source>
</reference>
<dbReference type="EMBL" id="BAAAOQ010000008">
    <property type="protein sequence ID" value="GAA2196051.1"/>
    <property type="molecule type" value="Genomic_DNA"/>
</dbReference>
<name>A0ABN3BGP4_9ACTN</name>
<protein>
    <submittedName>
        <fullName evidence="2">Uncharacterized protein</fullName>
    </submittedName>
</protein>
<sequence>MAARRPGETPEDDSTAHQRQLPDLRFDGCHSLPEVAEWADSLGRPRRSAHTADHDRVPTANGLTSSADRQSTARRRAGTECADARFSRGGTTNGGGSVRVQLLPQLAA</sequence>
<feature type="region of interest" description="Disordered" evidence="1">
    <location>
        <begin position="40"/>
        <end position="97"/>
    </location>
</feature>
<evidence type="ECO:0000256" key="1">
    <source>
        <dbReference type="SAM" id="MobiDB-lite"/>
    </source>
</evidence>
<dbReference type="Proteomes" id="UP001501391">
    <property type="component" value="Unassembled WGS sequence"/>
</dbReference>
<comment type="caution">
    <text evidence="2">The sequence shown here is derived from an EMBL/GenBank/DDBJ whole genome shotgun (WGS) entry which is preliminary data.</text>
</comment>
<accession>A0ABN3BGP4</accession>
<evidence type="ECO:0000313" key="2">
    <source>
        <dbReference type="EMBL" id="GAA2196051.1"/>
    </source>
</evidence>